<dbReference type="OrthoDB" id="26184at2759"/>
<evidence type="ECO:0000256" key="9">
    <source>
        <dbReference type="ARBA" id="ARBA00023136"/>
    </source>
</evidence>
<dbReference type="Pfam" id="PF12451">
    <property type="entry name" value="VPS11_C"/>
    <property type="match status" value="1"/>
</dbReference>
<keyword evidence="5" id="KW-0479">Metal-binding</keyword>
<feature type="domain" description="RING-type" evidence="15">
    <location>
        <begin position="818"/>
        <end position="857"/>
    </location>
</feature>
<evidence type="ECO:0000256" key="13">
    <source>
        <dbReference type="PROSITE-ProRule" id="PRU01006"/>
    </source>
</evidence>
<dbReference type="InterPro" id="IPR057308">
    <property type="entry name" value="CHCR_PEP5_VPS11"/>
</dbReference>
<keyword evidence="4" id="KW-0813">Transport</keyword>
<feature type="region of interest" description="Disordered" evidence="14">
    <location>
        <begin position="991"/>
        <end position="1043"/>
    </location>
</feature>
<dbReference type="GO" id="GO:0006904">
    <property type="term" value="P:vesicle docking involved in exocytosis"/>
    <property type="evidence" value="ECO:0007669"/>
    <property type="project" value="TreeGrafter"/>
</dbReference>
<keyword evidence="8" id="KW-0653">Protein transport</keyword>
<dbReference type="Pfam" id="PF23356">
    <property type="entry name" value="TPR_PEP5_VPS11"/>
    <property type="match status" value="1"/>
</dbReference>
<dbReference type="Gene3D" id="3.30.40.10">
    <property type="entry name" value="Zinc/RING finger domain, C3HC4 (zinc finger)"/>
    <property type="match status" value="1"/>
</dbReference>
<dbReference type="InterPro" id="IPR016528">
    <property type="entry name" value="VPS11"/>
</dbReference>
<dbReference type="FunFam" id="2.130.10.10:FF:002146">
    <property type="entry name" value="E3 ubiquitin-protein ligase PEP5"/>
    <property type="match status" value="1"/>
</dbReference>
<sequence>MAFLEWRKFHFFDLNGNVDEGKIGELFKETKVTTTSSGNNHLVLSDSLGQIFLVSRSWHIINFRAYEISVDFTQQLRNAPLLVTIGQDEPGVNPLIKVWDTSRLDKNGCPYCYRITRAIPGNRPVQASTLCVHDNLQMMAVGFIDGSLIIYRGDITRDRSSKQKVLKASNSIITGLAFKTTAASIFLFAATDTTVIVYNVTQKDKEQKYHLDNIGCAKRCCVLAESMQESHFMIGRDDAVYCYTSDGRGPCYAVDGEKVMLEWFRTYLIIISKTTRSANLTTMPTENTVNNSESNLITVLDIHNKFIVFSTTMPKIKAILNEWGALYILDDNNQLYHLDEKDLQSKLSLLFKKNLYDIAIRIAKSQQYDSEGLVNIFKQYGDHLCDKSDFSGAIEQYIKTIGKLEPSYVIRKFLDSQHIEKLTMYLQALHKQGHATEDHTTLLLNCYTKLNNSIGQSDSLKEFILSKDGDFSYDVDVAIKVCRQGSPAEALMLSKKHEKHDWYIKIQIEDHKKYTEVLEYISDLKFDEAEHYMRKYGTILVEHAPHESTQLLKRLCTNYKPLNAPIISENLLEGKFDVTLRADPEDYIHLFLNNSERLVEFLEYLMNEGCILSMPVYNTLLEHYLHVWSTLENVADKNKLSQKILKLMQNPDVKYDKSQALVVCHMNSFKEGILYLYEEQKLYQQILRYHMSNNDSNSVLACCRRFGHQEPTLWVQALWSCVRNSTNPSMDLLNEILTVIAKEKLFSSQLVIDAIGTGNADISLGHIRSYITNELQQEQKKTKEIADLTSNYRKDTDKLKELLEKLKGGIIEIRGSRCAACHHTLELPKIHFLCEHSFHQHCFQSFSDDENECPTCQPENKNLIELLKAREYNKDLHETFHSQLEKAHDGFSVVAEYLSRGVFNRYKIITSDTIQKTLELPERNNNTKQESKKSEKDLLLYGVGAEARLRQTEVKSNPRAMPVSEGRMRIQEQRYSQSLEANMTRYAPRNVETKNMHQPKNTHQSLVKNPFDDEDYDESKNPFNDDEDDSDKNNPFREELRPY</sequence>
<dbReference type="GO" id="GO:0007033">
    <property type="term" value="P:vacuole organization"/>
    <property type="evidence" value="ECO:0007669"/>
    <property type="project" value="TreeGrafter"/>
</dbReference>
<dbReference type="GO" id="GO:0030674">
    <property type="term" value="F:protein-macromolecule adaptor activity"/>
    <property type="evidence" value="ECO:0007669"/>
    <property type="project" value="TreeGrafter"/>
</dbReference>
<feature type="compositionally biased region" description="Polar residues" evidence="14">
    <location>
        <begin position="996"/>
        <end position="1007"/>
    </location>
</feature>
<dbReference type="InterPro" id="IPR036322">
    <property type="entry name" value="WD40_repeat_dom_sf"/>
</dbReference>
<protein>
    <recommendedName>
        <fullName evidence="11">Vacuolar protein sorting-associated protein 11 homolog</fullName>
    </recommendedName>
</protein>
<comment type="subcellular location">
    <subcellularLocation>
        <location evidence="2">Late endosome membrane</location>
        <topology evidence="2">Peripheral membrane protein</topology>
        <orientation evidence="2">Cytoplasmic side</orientation>
    </subcellularLocation>
    <subcellularLocation>
        <location evidence="1">Lysosome</location>
    </subcellularLocation>
</comment>
<proteinExistence type="inferred from homology"/>
<evidence type="ECO:0000313" key="17">
    <source>
        <dbReference type="Proteomes" id="UP001153636"/>
    </source>
</evidence>
<dbReference type="InterPro" id="IPR057307">
    <property type="entry name" value="PEP5_VPS11_N"/>
</dbReference>
<dbReference type="Pfam" id="PF23341">
    <property type="entry name" value="PEP5_VPS11_N"/>
    <property type="match status" value="1"/>
</dbReference>
<dbReference type="GO" id="GO:0048284">
    <property type="term" value="P:organelle fusion"/>
    <property type="evidence" value="ECO:0007669"/>
    <property type="project" value="TreeGrafter"/>
</dbReference>
<dbReference type="PANTHER" id="PTHR23323">
    <property type="entry name" value="VACUOLAR PROTEIN SORTING-ASSOCIATED PROTEIN"/>
    <property type="match status" value="1"/>
</dbReference>
<evidence type="ECO:0000256" key="8">
    <source>
        <dbReference type="ARBA" id="ARBA00022927"/>
    </source>
</evidence>
<feature type="repeat" description="CHCR" evidence="13">
    <location>
        <begin position="397"/>
        <end position="549"/>
    </location>
</feature>
<dbReference type="AlphaFoldDB" id="A0A9P0GCG3"/>
<dbReference type="InterPro" id="IPR024763">
    <property type="entry name" value="VPS11_C"/>
</dbReference>
<dbReference type="CDD" id="cd16688">
    <property type="entry name" value="RING-H2_Vps11"/>
    <property type="match status" value="1"/>
</dbReference>
<evidence type="ECO:0000256" key="11">
    <source>
        <dbReference type="PIRNR" id="PIRNR007860"/>
    </source>
</evidence>
<feature type="compositionally biased region" description="Basic and acidic residues" evidence="14">
    <location>
        <begin position="1031"/>
        <end position="1043"/>
    </location>
</feature>
<dbReference type="GO" id="GO:0031902">
    <property type="term" value="C:late endosome membrane"/>
    <property type="evidence" value="ECO:0007669"/>
    <property type="project" value="UniProtKB-SubCell"/>
</dbReference>
<dbReference type="InterPro" id="IPR015943">
    <property type="entry name" value="WD40/YVTN_repeat-like_dom_sf"/>
</dbReference>
<dbReference type="PROSITE" id="PS50236">
    <property type="entry name" value="CHCR"/>
    <property type="match status" value="1"/>
</dbReference>
<dbReference type="GO" id="GO:0008270">
    <property type="term" value="F:zinc ion binding"/>
    <property type="evidence" value="ECO:0007669"/>
    <property type="project" value="UniProtKB-KW"/>
</dbReference>
<dbReference type="PANTHER" id="PTHR23323:SF24">
    <property type="entry name" value="VACUOLAR PROTEIN SORTING-ASSOCIATED PROTEIN 11 HOMOLOG"/>
    <property type="match status" value="1"/>
</dbReference>
<evidence type="ECO:0000256" key="14">
    <source>
        <dbReference type="SAM" id="MobiDB-lite"/>
    </source>
</evidence>
<dbReference type="Gene3D" id="1.25.40.10">
    <property type="entry name" value="Tetratricopeptide repeat domain"/>
    <property type="match status" value="1"/>
</dbReference>
<comment type="similarity">
    <text evidence="3 11">Belongs to the VPS11 family.</text>
</comment>
<organism evidence="16 17">
    <name type="scientific">Psylliodes chrysocephalus</name>
    <dbReference type="NCBI Taxonomy" id="3402493"/>
    <lineage>
        <taxon>Eukaryota</taxon>
        <taxon>Metazoa</taxon>
        <taxon>Ecdysozoa</taxon>
        <taxon>Arthropoda</taxon>
        <taxon>Hexapoda</taxon>
        <taxon>Insecta</taxon>
        <taxon>Pterygota</taxon>
        <taxon>Neoptera</taxon>
        <taxon>Endopterygota</taxon>
        <taxon>Coleoptera</taxon>
        <taxon>Polyphaga</taxon>
        <taxon>Cucujiformia</taxon>
        <taxon>Chrysomeloidea</taxon>
        <taxon>Chrysomelidae</taxon>
        <taxon>Galerucinae</taxon>
        <taxon>Alticini</taxon>
        <taxon>Psylliodes</taxon>
    </lineage>
</organism>
<dbReference type="GO" id="GO:0030897">
    <property type="term" value="C:HOPS complex"/>
    <property type="evidence" value="ECO:0007669"/>
    <property type="project" value="TreeGrafter"/>
</dbReference>
<dbReference type="GO" id="GO:0006886">
    <property type="term" value="P:intracellular protein transport"/>
    <property type="evidence" value="ECO:0007669"/>
    <property type="project" value="UniProtKB-UniRule"/>
</dbReference>
<reference evidence="16" key="1">
    <citation type="submission" date="2022-01" db="EMBL/GenBank/DDBJ databases">
        <authorList>
            <person name="King R."/>
        </authorList>
    </citation>
    <scope>NUCLEOTIDE SEQUENCE</scope>
</reference>
<keyword evidence="10" id="KW-0458">Lysosome</keyword>
<evidence type="ECO:0000313" key="16">
    <source>
        <dbReference type="EMBL" id="CAH1108243.1"/>
    </source>
</evidence>
<dbReference type="InterPro" id="IPR001841">
    <property type="entry name" value="Znf_RING"/>
</dbReference>
<evidence type="ECO:0000256" key="4">
    <source>
        <dbReference type="ARBA" id="ARBA00022448"/>
    </source>
</evidence>
<keyword evidence="9 11" id="KW-0472">Membrane</keyword>
<gene>
    <name evidence="16" type="ORF">PSYICH_LOCUS8532</name>
</gene>
<evidence type="ECO:0000256" key="12">
    <source>
        <dbReference type="PROSITE-ProRule" id="PRU00175"/>
    </source>
</evidence>
<evidence type="ECO:0000256" key="6">
    <source>
        <dbReference type="ARBA" id="ARBA00022771"/>
    </source>
</evidence>
<evidence type="ECO:0000256" key="5">
    <source>
        <dbReference type="ARBA" id="ARBA00022723"/>
    </source>
</evidence>
<keyword evidence="7" id="KW-0862">Zinc</keyword>
<dbReference type="InterPro" id="IPR000547">
    <property type="entry name" value="Clathrin_H-chain/VPS_repeat"/>
</dbReference>
<accession>A0A9P0GCG3</accession>
<dbReference type="SUPFAM" id="SSF57850">
    <property type="entry name" value="RING/U-box"/>
    <property type="match status" value="1"/>
</dbReference>
<keyword evidence="6 12" id="KW-0863">Zinc-finger</keyword>
<evidence type="ECO:0000256" key="10">
    <source>
        <dbReference type="ARBA" id="ARBA00023228"/>
    </source>
</evidence>
<dbReference type="InterPro" id="IPR011990">
    <property type="entry name" value="TPR-like_helical_dom_sf"/>
</dbReference>
<dbReference type="PROSITE" id="PS50089">
    <property type="entry name" value="ZF_RING_2"/>
    <property type="match status" value="1"/>
</dbReference>
<dbReference type="Gene3D" id="2.130.10.10">
    <property type="entry name" value="YVTN repeat-like/Quinoprotein amine dehydrogenase"/>
    <property type="match status" value="1"/>
</dbReference>
<dbReference type="InterPro" id="IPR013083">
    <property type="entry name" value="Znf_RING/FYVE/PHD"/>
</dbReference>
<dbReference type="SUPFAM" id="SSF50978">
    <property type="entry name" value="WD40 repeat-like"/>
    <property type="match status" value="1"/>
</dbReference>
<keyword evidence="17" id="KW-1185">Reference proteome</keyword>
<dbReference type="PIRSF" id="PIRSF007860">
    <property type="entry name" value="VPS11"/>
    <property type="match status" value="1"/>
</dbReference>
<evidence type="ECO:0000256" key="1">
    <source>
        <dbReference type="ARBA" id="ARBA00004371"/>
    </source>
</evidence>
<evidence type="ECO:0000256" key="2">
    <source>
        <dbReference type="ARBA" id="ARBA00004492"/>
    </source>
</evidence>
<evidence type="ECO:0000256" key="3">
    <source>
        <dbReference type="ARBA" id="ARBA00007070"/>
    </source>
</evidence>
<dbReference type="GO" id="GO:0007032">
    <property type="term" value="P:endosome organization"/>
    <property type="evidence" value="ECO:0007669"/>
    <property type="project" value="TreeGrafter"/>
</dbReference>
<dbReference type="EMBL" id="OV651815">
    <property type="protein sequence ID" value="CAH1108243.1"/>
    <property type="molecule type" value="Genomic_DNA"/>
</dbReference>
<name>A0A9P0GCG3_9CUCU</name>
<evidence type="ECO:0000256" key="7">
    <source>
        <dbReference type="ARBA" id="ARBA00022833"/>
    </source>
</evidence>
<dbReference type="Proteomes" id="UP001153636">
    <property type="component" value="Chromosome 3"/>
</dbReference>
<dbReference type="GO" id="GO:0005764">
    <property type="term" value="C:lysosome"/>
    <property type="evidence" value="ECO:0007669"/>
    <property type="project" value="UniProtKB-SubCell"/>
</dbReference>
<evidence type="ECO:0000259" key="15">
    <source>
        <dbReference type="PROSITE" id="PS50089"/>
    </source>
</evidence>